<reference evidence="4 5" key="1">
    <citation type="submission" date="2021-06" db="EMBL/GenBank/DDBJ databases">
        <title>Caerostris darwini draft genome.</title>
        <authorList>
            <person name="Kono N."/>
            <person name="Arakawa K."/>
        </authorList>
    </citation>
    <scope>NUCLEOTIDE SEQUENCE [LARGE SCALE GENOMIC DNA]</scope>
</reference>
<keyword evidence="1" id="KW-0472">Membrane</keyword>
<feature type="transmembrane region" description="Helical" evidence="1">
    <location>
        <begin position="456"/>
        <end position="478"/>
    </location>
</feature>
<feature type="domain" description="Centrosomal protein of 76 kDa C-terminal" evidence="2">
    <location>
        <begin position="355"/>
        <end position="476"/>
    </location>
</feature>
<evidence type="ECO:0000259" key="2">
    <source>
        <dbReference type="Pfam" id="PF24652"/>
    </source>
</evidence>
<name>A0AAV4TLV9_9ARAC</name>
<dbReference type="Proteomes" id="UP001054837">
    <property type="component" value="Unassembled WGS sequence"/>
</dbReference>
<dbReference type="InterPro" id="IPR056288">
    <property type="entry name" value="CEP76_C"/>
</dbReference>
<evidence type="ECO:0000313" key="4">
    <source>
        <dbReference type="EMBL" id="GIY46724.1"/>
    </source>
</evidence>
<keyword evidence="1" id="KW-1133">Transmembrane helix</keyword>
<dbReference type="GO" id="GO:0035869">
    <property type="term" value="C:ciliary transition zone"/>
    <property type="evidence" value="ECO:0007669"/>
    <property type="project" value="TreeGrafter"/>
</dbReference>
<dbReference type="PANTHER" id="PTHR20837">
    <property type="entry name" value="CENTROSOMAL PROTEIN-RELATED"/>
    <property type="match status" value="1"/>
</dbReference>
<dbReference type="EMBL" id="BPLQ01009812">
    <property type="protein sequence ID" value="GIY46724.1"/>
    <property type="molecule type" value="Genomic_DNA"/>
</dbReference>
<dbReference type="InterPro" id="IPR052434">
    <property type="entry name" value="Tectonic-like_complex_comp"/>
</dbReference>
<dbReference type="InterPro" id="IPR056290">
    <property type="entry name" value="CEPT76/DRC7_peptidase-like_dom"/>
</dbReference>
<dbReference type="GO" id="GO:1905515">
    <property type="term" value="P:non-motile cilium assembly"/>
    <property type="evidence" value="ECO:0007669"/>
    <property type="project" value="TreeGrafter"/>
</dbReference>
<evidence type="ECO:0000259" key="3">
    <source>
        <dbReference type="Pfam" id="PF24656"/>
    </source>
</evidence>
<sequence length="494" mass="56908">MGWILRFINNIKKRVNERTFCNLSVEECDKAEKIILRKVQRECFEKNRNLSMQTYLDPDDLLRVKTRIIQRKDQDSFRYPILLPSKHHIVDKLIFDKHVELCHAVEPCLQLPEIFRDQFESAEPEKVLNEVEKWRQSVIPRFPDRMIKLMSVDLSGKWIFVTRFLRSLAPPEELLVGNRESLETMELLARFVSLIPTVSDSITFPGLCDIWSTSDQFLQMLTGDEEEHAILLCSYFLHLGKKSMLLLGSGIPEGPTAYVATWESQSDVSVWNASTGDHFSVRDNHCPLQTVGCLISPDNVWANIQKNNHPSRINFDVSKSGDWKPFFSRSFPNPGLRSIQPSFLTYNASDSDYVQKLQEDLKNSLKESIKNWRSNISTTWNSNCNKILHKILTRLERNVGRTASDDSLQELEQVLKKYKVDGFPLTMPYTDIDAVIETVFATSVHLTEDRNAEFSVAVYIHSYPCCVLAVWVYVAVLIPRKDTENDVQAAEILD</sequence>
<dbReference type="GO" id="GO:1904491">
    <property type="term" value="P:protein localization to ciliary transition zone"/>
    <property type="evidence" value="ECO:0007669"/>
    <property type="project" value="TreeGrafter"/>
</dbReference>
<dbReference type="Pfam" id="PF24656">
    <property type="entry name" value="CEPT76_peptidase"/>
    <property type="match status" value="1"/>
</dbReference>
<organism evidence="4 5">
    <name type="scientific">Caerostris darwini</name>
    <dbReference type="NCBI Taxonomy" id="1538125"/>
    <lineage>
        <taxon>Eukaryota</taxon>
        <taxon>Metazoa</taxon>
        <taxon>Ecdysozoa</taxon>
        <taxon>Arthropoda</taxon>
        <taxon>Chelicerata</taxon>
        <taxon>Arachnida</taxon>
        <taxon>Araneae</taxon>
        <taxon>Araneomorphae</taxon>
        <taxon>Entelegynae</taxon>
        <taxon>Araneoidea</taxon>
        <taxon>Araneidae</taxon>
        <taxon>Caerostris</taxon>
    </lineage>
</organism>
<dbReference type="AlphaFoldDB" id="A0AAV4TLV9"/>
<evidence type="ECO:0000313" key="5">
    <source>
        <dbReference type="Proteomes" id="UP001054837"/>
    </source>
</evidence>
<protein>
    <submittedName>
        <fullName evidence="4">Coiled-coil and C2 domain-containing protein 2A</fullName>
    </submittedName>
</protein>
<comment type="caution">
    <text evidence="4">The sequence shown here is derived from an EMBL/GenBank/DDBJ whole genome shotgun (WGS) entry which is preliminary data.</text>
</comment>
<proteinExistence type="predicted"/>
<gene>
    <name evidence="4" type="primary">CC2D2A</name>
    <name evidence="4" type="ORF">CDAR_250861</name>
</gene>
<dbReference type="Pfam" id="PF24652">
    <property type="entry name" value="CEP76_C"/>
    <property type="match status" value="1"/>
</dbReference>
<accession>A0AAV4TLV9</accession>
<evidence type="ECO:0000256" key="1">
    <source>
        <dbReference type="SAM" id="Phobius"/>
    </source>
</evidence>
<feature type="domain" description="CEP76/DRC7 peptidase-like" evidence="3">
    <location>
        <begin position="209"/>
        <end position="326"/>
    </location>
</feature>
<dbReference type="PANTHER" id="PTHR20837:SF0">
    <property type="entry name" value="COILED-COIL AND C2 DOMAIN-CONTAINING PROTEIN 2A"/>
    <property type="match status" value="1"/>
</dbReference>
<keyword evidence="5" id="KW-1185">Reference proteome</keyword>
<keyword evidence="1" id="KW-0812">Transmembrane</keyword>